<dbReference type="RefSeq" id="WP_184626932.1">
    <property type="nucleotide sequence ID" value="NZ_JACHCC010000009.1"/>
</dbReference>
<evidence type="ECO:0000313" key="2">
    <source>
        <dbReference type="EMBL" id="MBB6501310.1"/>
    </source>
</evidence>
<feature type="domain" description="3-keto-alpha-glucoside-1,2-lyase/3-keto-2-hydroxy-glucal hydratase" evidence="1">
    <location>
        <begin position="5"/>
        <end position="160"/>
    </location>
</feature>
<dbReference type="GO" id="GO:0016787">
    <property type="term" value="F:hydrolase activity"/>
    <property type="evidence" value="ECO:0007669"/>
    <property type="project" value="InterPro"/>
</dbReference>
<dbReference type="Gene3D" id="2.60.120.560">
    <property type="entry name" value="Exo-inulinase, domain 1"/>
    <property type="match status" value="1"/>
</dbReference>
<dbReference type="AlphaFoldDB" id="A0A7X0J584"/>
<accession>A0A7X0J584</accession>
<dbReference type="Proteomes" id="UP000521017">
    <property type="component" value="Unassembled WGS sequence"/>
</dbReference>
<organism evidence="2 3">
    <name type="scientific">Pedobacter cryoconitis</name>
    <dbReference type="NCBI Taxonomy" id="188932"/>
    <lineage>
        <taxon>Bacteria</taxon>
        <taxon>Pseudomonadati</taxon>
        <taxon>Bacteroidota</taxon>
        <taxon>Sphingobacteriia</taxon>
        <taxon>Sphingobacteriales</taxon>
        <taxon>Sphingobacteriaceae</taxon>
        <taxon>Pedobacter</taxon>
    </lineage>
</organism>
<dbReference type="Pfam" id="PF06439">
    <property type="entry name" value="3keto-disac_hyd"/>
    <property type="match status" value="1"/>
</dbReference>
<sequence length="348" mass="39705">MSPDHWEYNSTNTEFVEHNGVISLHIKSLGKPALYKDQKFLNGTIEYDIDPQDDLLNGIYFRAADVENAEYFYLRPDKASIPNSIEAIQYAPTIKGLTYWTLLPHYQSAANFKRNTWNHIKLVVSGDQMLVYVNDMNKPSLVIPKLEGNFGAGFIAFNGTGYISNIIIKPNITEGLSPVAGLDLTLNDPRFLRNWKYTDPVNLQKGREPISSEIPKEDVSWKSITAENCGLINFSRLYNRSQNRRMIWLKVTLLSPVDQIRFLNVGFSDEIWGFVNDEIAFSDKNIYFEPVKKDPEGRVSIQNGKYRLPLKTGENKLVIALANNYFGWGLIARLDSMEGIQIVEQEKP</sequence>
<dbReference type="EMBL" id="JACHCC010000009">
    <property type="protein sequence ID" value="MBB6501310.1"/>
    <property type="molecule type" value="Genomic_DNA"/>
</dbReference>
<evidence type="ECO:0000259" key="1">
    <source>
        <dbReference type="Pfam" id="PF06439"/>
    </source>
</evidence>
<protein>
    <recommendedName>
        <fullName evidence="1">3-keto-alpha-glucoside-1,2-lyase/3-keto-2-hydroxy-glucal hydratase domain-containing protein</fullName>
    </recommendedName>
</protein>
<reference evidence="2 3" key="1">
    <citation type="submission" date="2020-08" db="EMBL/GenBank/DDBJ databases">
        <title>Genomic Encyclopedia of Type Strains, Phase IV (KMG-V): Genome sequencing to study the core and pangenomes of soil and plant-associated prokaryotes.</title>
        <authorList>
            <person name="Whitman W."/>
        </authorList>
    </citation>
    <scope>NUCLEOTIDE SEQUENCE [LARGE SCALE GENOMIC DNA]</scope>
    <source>
        <strain evidence="2 3">M2T3</strain>
    </source>
</reference>
<comment type="caution">
    <text evidence="2">The sequence shown here is derived from an EMBL/GenBank/DDBJ whole genome shotgun (WGS) entry which is preliminary data.</text>
</comment>
<name>A0A7X0J584_9SPHI</name>
<proteinExistence type="predicted"/>
<evidence type="ECO:0000313" key="3">
    <source>
        <dbReference type="Proteomes" id="UP000521017"/>
    </source>
</evidence>
<gene>
    <name evidence="2" type="ORF">HDF25_003477</name>
</gene>
<dbReference type="InterPro" id="IPR010496">
    <property type="entry name" value="AL/BT2_dom"/>
</dbReference>